<accession>A0AAD7G4R9</accession>
<reference evidence="1" key="1">
    <citation type="submission" date="2023-03" db="EMBL/GenBank/DDBJ databases">
        <title>Massive genome expansion in bonnet fungi (Mycena s.s.) driven by repeated elements and novel gene families across ecological guilds.</title>
        <authorList>
            <consortium name="Lawrence Berkeley National Laboratory"/>
            <person name="Harder C.B."/>
            <person name="Miyauchi S."/>
            <person name="Viragh M."/>
            <person name="Kuo A."/>
            <person name="Thoen E."/>
            <person name="Andreopoulos B."/>
            <person name="Lu D."/>
            <person name="Skrede I."/>
            <person name="Drula E."/>
            <person name="Henrissat B."/>
            <person name="Morin E."/>
            <person name="Kohler A."/>
            <person name="Barry K."/>
            <person name="LaButti K."/>
            <person name="Morin E."/>
            <person name="Salamov A."/>
            <person name="Lipzen A."/>
            <person name="Mereny Z."/>
            <person name="Hegedus B."/>
            <person name="Baldrian P."/>
            <person name="Stursova M."/>
            <person name="Weitz H."/>
            <person name="Taylor A."/>
            <person name="Grigoriev I.V."/>
            <person name="Nagy L.G."/>
            <person name="Martin F."/>
            <person name="Kauserud H."/>
        </authorList>
    </citation>
    <scope>NUCLEOTIDE SEQUENCE</scope>
    <source>
        <strain evidence="1">CBHHK067</strain>
    </source>
</reference>
<comment type="caution">
    <text evidence="1">The sequence shown here is derived from an EMBL/GenBank/DDBJ whole genome shotgun (WGS) entry which is preliminary data.</text>
</comment>
<organism evidence="1 2">
    <name type="scientific">Mycena rosella</name>
    <name type="common">Pink bonnet</name>
    <name type="synonym">Agaricus rosellus</name>
    <dbReference type="NCBI Taxonomy" id="1033263"/>
    <lineage>
        <taxon>Eukaryota</taxon>
        <taxon>Fungi</taxon>
        <taxon>Dikarya</taxon>
        <taxon>Basidiomycota</taxon>
        <taxon>Agaricomycotina</taxon>
        <taxon>Agaricomycetes</taxon>
        <taxon>Agaricomycetidae</taxon>
        <taxon>Agaricales</taxon>
        <taxon>Marasmiineae</taxon>
        <taxon>Mycenaceae</taxon>
        <taxon>Mycena</taxon>
    </lineage>
</organism>
<dbReference type="Proteomes" id="UP001221757">
    <property type="component" value="Unassembled WGS sequence"/>
</dbReference>
<protein>
    <submittedName>
        <fullName evidence="1">Uncharacterized protein</fullName>
    </submittedName>
</protein>
<name>A0AAD7G4R9_MYCRO</name>
<dbReference type="EMBL" id="JARKIE010000270">
    <property type="protein sequence ID" value="KAJ7659464.1"/>
    <property type="molecule type" value="Genomic_DNA"/>
</dbReference>
<gene>
    <name evidence="1" type="ORF">B0H17DRAFT_1212917</name>
</gene>
<keyword evidence="2" id="KW-1185">Reference proteome</keyword>
<evidence type="ECO:0000313" key="2">
    <source>
        <dbReference type="Proteomes" id="UP001221757"/>
    </source>
</evidence>
<proteinExistence type="predicted"/>
<sequence length="315" mass="35010">MRPGWGSTAATLRVPRRRLQRRQRHTGSRRAFVDPKLTERFTLIFLVPNAAAKILCIDNTPTFPQYTLSADARTLEALSKTVGPLGSELDVFLEKQRLWLGIDIGFIHVVSTNSILLLRHHDVPGQDEDLIISRFMMTSNAPPHLRLNLPRERTTVHEAIKAKGKGIINVSDLDSDSEEVEVTHEKHRCDVTASPPRRQRPRLAVVTTLEPCSTDDNDLLTVDSPPPSELSLFFTLTSTPSSSVHTSPSPSPTSPIVALPSRAQLPWPQELYVVNVIAGMLKMDSEDVVGTHAERFAQVFGAKVVYKPSTYDDQV</sequence>
<evidence type="ECO:0000313" key="1">
    <source>
        <dbReference type="EMBL" id="KAJ7659464.1"/>
    </source>
</evidence>
<dbReference type="AlphaFoldDB" id="A0AAD7G4R9"/>